<comment type="similarity">
    <text evidence="2">Belongs to the TsaE family.</text>
</comment>
<dbReference type="Pfam" id="PF02367">
    <property type="entry name" value="TsaE"/>
    <property type="match status" value="1"/>
</dbReference>
<keyword evidence="6" id="KW-0479">Metal-binding</keyword>
<evidence type="ECO:0000313" key="12">
    <source>
        <dbReference type="EMBL" id="EJZ87291.1"/>
    </source>
</evidence>
<evidence type="ECO:0000256" key="11">
    <source>
        <dbReference type="ARBA" id="ARBA00032441"/>
    </source>
</evidence>
<reference evidence="12 13" key="1">
    <citation type="submission" date="2012-07" db="EMBL/GenBank/DDBJ databases">
        <title>The Genome Sequence of Actinomyces neuii subsp. anitratus BVS029A5.</title>
        <authorList>
            <consortium name="The Broad Institute Genome Sequencing Platform"/>
            <person name="Earl A."/>
            <person name="Ward D."/>
            <person name="Feldgarden M."/>
            <person name="Gevers D."/>
            <person name="Saerens B."/>
            <person name="Vaneechoutte M."/>
            <person name="Walker B."/>
            <person name="Young S.K."/>
            <person name="Zeng Q."/>
            <person name="Gargeya S."/>
            <person name="Fitzgerald M."/>
            <person name="Haas B."/>
            <person name="Abouelleil A."/>
            <person name="Alvarado L."/>
            <person name="Arachchi H.M."/>
            <person name="Berlin A."/>
            <person name="Chapman S.B."/>
            <person name="Goldberg J."/>
            <person name="Griggs A."/>
            <person name="Gujja S."/>
            <person name="Hansen M."/>
            <person name="Howarth C."/>
            <person name="Imamovic A."/>
            <person name="Larimer J."/>
            <person name="McCowen C."/>
            <person name="Montmayeur A."/>
            <person name="Murphy C."/>
            <person name="Neiman D."/>
            <person name="Pearson M."/>
            <person name="Priest M."/>
            <person name="Roberts A."/>
            <person name="Saif S."/>
            <person name="Shea T."/>
            <person name="Sisk P."/>
            <person name="Sykes S."/>
            <person name="Wortman J."/>
            <person name="Nusbaum C."/>
            <person name="Birren B."/>
        </authorList>
    </citation>
    <scope>NUCLEOTIDE SEQUENCE [LARGE SCALE GENOMIC DNA]</scope>
    <source>
        <strain evidence="12 13">BVS029A5</strain>
    </source>
</reference>
<sequence length="216" mass="23049">MAPVYPVLTSKVGKMVTNNLQIEVAEPDETRRVGERLAKLLGPGDLVMLSGELGAGKTTFTQGIGKGMGVHGNVSSPTFIVARVHPPEGGSVPLIHADAYRIEDAEDLETLDLESSLSESVTVIEWGKGKTEGLSEDRLEVDIIRPTGGTAQVDADGTVDLTQMDDGKRTLRLTGHGQRWANIDLRQLGEDLSRVFPATGEIPVGQADCHNGVVKD</sequence>
<dbReference type="PANTHER" id="PTHR33540:SF2">
    <property type="entry name" value="TRNA THREONYLCARBAMOYLADENOSINE BIOSYNTHESIS PROTEIN TSAE"/>
    <property type="match status" value="1"/>
</dbReference>
<dbReference type="GO" id="GO:0046872">
    <property type="term" value="F:metal ion binding"/>
    <property type="evidence" value="ECO:0007669"/>
    <property type="project" value="UniProtKB-KW"/>
</dbReference>
<accession>K0YUF9</accession>
<keyword evidence="13" id="KW-1185">Reference proteome</keyword>
<dbReference type="eggNOG" id="COG0802">
    <property type="taxonomic scope" value="Bacteria"/>
</dbReference>
<dbReference type="InterPro" id="IPR027417">
    <property type="entry name" value="P-loop_NTPase"/>
</dbReference>
<dbReference type="HOGENOM" id="CLU_087829_1_0_11"/>
<keyword evidence="4" id="KW-0963">Cytoplasm</keyword>
<dbReference type="InterPro" id="IPR003442">
    <property type="entry name" value="T6A_TsaE"/>
</dbReference>
<evidence type="ECO:0000256" key="3">
    <source>
        <dbReference type="ARBA" id="ARBA00019010"/>
    </source>
</evidence>
<evidence type="ECO:0000256" key="10">
    <source>
        <dbReference type="ARBA" id="ARBA00024908"/>
    </source>
</evidence>
<evidence type="ECO:0000256" key="2">
    <source>
        <dbReference type="ARBA" id="ARBA00007599"/>
    </source>
</evidence>
<name>K0YUF9_9ACTO</name>
<evidence type="ECO:0000256" key="7">
    <source>
        <dbReference type="ARBA" id="ARBA00022741"/>
    </source>
</evidence>
<dbReference type="Gene3D" id="3.40.50.300">
    <property type="entry name" value="P-loop containing nucleotide triphosphate hydrolases"/>
    <property type="match status" value="1"/>
</dbReference>
<dbReference type="GO" id="GO:0005524">
    <property type="term" value="F:ATP binding"/>
    <property type="evidence" value="ECO:0007669"/>
    <property type="project" value="UniProtKB-KW"/>
</dbReference>
<proteinExistence type="inferred from homology"/>
<evidence type="ECO:0000256" key="9">
    <source>
        <dbReference type="ARBA" id="ARBA00022842"/>
    </source>
</evidence>
<keyword evidence="5" id="KW-0819">tRNA processing</keyword>
<gene>
    <name evidence="12" type="ORF">HMPREF9240_00640</name>
</gene>
<dbReference type="Proteomes" id="UP000006075">
    <property type="component" value="Unassembled WGS sequence"/>
</dbReference>
<evidence type="ECO:0000256" key="5">
    <source>
        <dbReference type="ARBA" id="ARBA00022694"/>
    </source>
</evidence>
<comment type="caution">
    <text evidence="12">The sequence shown here is derived from an EMBL/GenBank/DDBJ whole genome shotgun (WGS) entry which is preliminary data.</text>
</comment>
<dbReference type="GO" id="GO:0002949">
    <property type="term" value="P:tRNA threonylcarbamoyladenosine modification"/>
    <property type="evidence" value="ECO:0007669"/>
    <property type="project" value="InterPro"/>
</dbReference>
<dbReference type="AlphaFoldDB" id="K0YUF9"/>
<dbReference type="EMBL" id="AGWP01000004">
    <property type="protein sequence ID" value="EJZ87291.1"/>
    <property type="molecule type" value="Genomic_DNA"/>
</dbReference>
<comment type="function">
    <text evidence="10">Required for the formation of a threonylcarbamoyl group on adenosine at position 37 (t(6)A37) in tRNAs that read codons beginning with adenine. Is involved in the transfer of the threonylcarbamoyl moiety of threonylcarbamoyl-AMP (TC-AMP) to the N6 group of A37, together with TsaD and TsaB. TsaE seems to play an indirect role in the t(6)A biosynthesis pathway, possibly in regulating the core enzymatic function of TsaD.</text>
</comment>
<organism evidence="12 13">
    <name type="scientific">Winkia neuii BV029A5</name>
    <dbReference type="NCBI Taxonomy" id="888439"/>
    <lineage>
        <taxon>Bacteria</taxon>
        <taxon>Bacillati</taxon>
        <taxon>Actinomycetota</taxon>
        <taxon>Actinomycetes</taxon>
        <taxon>Actinomycetales</taxon>
        <taxon>Actinomycetaceae</taxon>
        <taxon>Winkia</taxon>
    </lineage>
</organism>
<dbReference type="PATRIC" id="fig|888439.3.peg.643"/>
<keyword evidence="9" id="KW-0460">Magnesium</keyword>
<evidence type="ECO:0000256" key="8">
    <source>
        <dbReference type="ARBA" id="ARBA00022840"/>
    </source>
</evidence>
<keyword evidence="7" id="KW-0547">Nucleotide-binding</keyword>
<evidence type="ECO:0000256" key="4">
    <source>
        <dbReference type="ARBA" id="ARBA00022490"/>
    </source>
</evidence>
<evidence type="ECO:0000256" key="1">
    <source>
        <dbReference type="ARBA" id="ARBA00004496"/>
    </source>
</evidence>
<dbReference type="NCBIfam" id="TIGR00150">
    <property type="entry name" value="T6A_YjeE"/>
    <property type="match status" value="1"/>
</dbReference>
<evidence type="ECO:0000256" key="6">
    <source>
        <dbReference type="ARBA" id="ARBA00022723"/>
    </source>
</evidence>
<dbReference type="PANTHER" id="PTHR33540">
    <property type="entry name" value="TRNA THREONYLCARBAMOYLADENOSINE BIOSYNTHESIS PROTEIN TSAE"/>
    <property type="match status" value="1"/>
</dbReference>
<dbReference type="SUPFAM" id="SSF52540">
    <property type="entry name" value="P-loop containing nucleoside triphosphate hydrolases"/>
    <property type="match status" value="1"/>
</dbReference>
<protein>
    <recommendedName>
        <fullName evidence="3">tRNA threonylcarbamoyladenosine biosynthesis protein TsaE</fullName>
    </recommendedName>
    <alternativeName>
        <fullName evidence="11">t(6)A37 threonylcarbamoyladenosine biosynthesis protein TsaE</fullName>
    </alternativeName>
</protein>
<evidence type="ECO:0000313" key="13">
    <source>
        <dbReference type="Proteomes" id="UP000006075"/>
    </source>
</evidence>
<dbReference type="GO" id="GO:0005737">
    <property type="term" value="C:cytoplasm"/>
    <property type="evidence" value="ECO:0007669"/>
    <property type="project" value="UniProtKB-SubCell"/>
</dbReference>
<comment type="subcellular location">
    <subcellularLocation>
        <location evidence="1">Cytoplasm</location>
    </subcellularLocation>
</comment>
<keyword evidence="8" id="KW-0067">ATP-binding</keyword>